<evidence type="ECO:0000313" key="2">
    <source>
        <dbReference type="EMBL" id="RDY25483.1"/>
    </source>
</evidence>
<proteinExistence type="predicted"/>
<keyword evidence="1" id="KW-0472">Membrane</keyword>
<keyword evidence="3" id="KW-1185">Reference proteome</keyword>
<keyword evidence="1" id="KW-1133">Transmembrane helix</keyword>
<reference evidence="2 3" key="1">
    <citation type="journal article" date="2017" name="Genome Announc.">
        <title>Draft Genome Sequence of Romboutsia weinsteinii sp. nov. Strain CCRI-19649(T) Isolated from Surface Water.</title>
        <authorList>
            <person name="Maheux A.F."/>
            <person name="Boudreau D.K."/>
            <person name="Berube E."/>
            <person name="Boissinot M."/>
            <person name="Cantin P."/>
            <person name="Raymond F."/>
            <person name="Corbeil J."/>
            <person name="Omar R.F."/>
            <person name="Bergeron M.G."/>
        </authorList>
    </citation>
    <scope>NUCLEOTIDE SEQUENCE [LARGE SCALE GENOMIC DNA]</scope>
    <source>
        <strain evidence="2 3">CCRI-19649</strain>
    </source>
</reference>
<evidence type="ECO:0000313" key="3">
    <source>
        <dbReference type="Proteomes" id="UP000215694"/>
    </source>
</evidence>
<gene>
    <name evidence="2" type="ORF">CHL78_017960</name>
</gene>
<dbReference type="EMBL" id="NOJY02000068">
    <property type="protein sequence ID" value="RDY25483.1"/>
    <property type="molecule type" value="Genomic_DNA"/>
</dbReference>
<evidence type="ECO:0000256" key="1">
    <source>
        <dbReference type="SAM" id="Phobius"/>
    </source>
</evidence>
<feature type="transmembrane region" description="Helical" evidence="1">
    <location>
        <begin position="9"/>
        <end position="27"/>
    </location>
</feature>
<protein>
    <submittedName>
        <fullName evidence="2">Uncharacterized protein</fullName>
    </submittedName>
</protein>
<sequence>MIFIKNKKNIFIVIVFLGIAFLGLQNLNSGKRKIANIEYYTIANDLSLPHEILTLDSGRIYEYDDSKYISIDRNSLSDIISMTDENDKSKFVDLFKGKKCVVISSNEISMPFRTDDKEIYTKIKYQFKSIFRPDENGNYEKKCSPGTGKIYDDGIFEMIFRLENTEMLFLRGEFNKSEMNTIKYIYDKLYEEKNR</sequence>
<organism evidence="2 3">
    <name type="scientific">Romboutsia weinsteinii</name>
    <dbReference type="NCBI Taxonomy" id="2020949"/>
    <lineage>
        <taxon>Bacteria</taxon>
        <taxon>Bacillati</taxon>
        <taxon>Bacillota</taxon>
        <taxon>Clostridia</taxon>
        <taxon>Peptostreptococcales</taxon>
        <taxon>Peptostreptococcaceae</taxon>
        <taxon>Romboutsia</taxon>
    </lineage>
</organism>
<keyword evidence="1" id="KW-0812">Transmembrane</keyword>
<dbReference type="Proteomes" id="UP000215694">
    <property type="component" value="Unassembled WGS sequence"/>
</dbReference>
<comment type="caution">
    <text evidence="2">The sequence shown here is derived from an EMBL/GenBank/DDBJ whole genome shotgun (WGS) entry which is preliminary data.</text>
</comment>
<name>A0A371IYB9_9FIRM</name>
<dbReference type="AlphaFoldDB" id="A0A371IYB9"/>
<dbReference type="RefSeq" id="WP_094367103.1">
    <property type="nucleotide sequence ID" value="NZ_NOJY02000068.1"/>
</dbReference>
<accession>A0A371IYB9</accession>